<proteinExistence type="inferred from homology"/>
<feature type="domain" description="ABC3 transporter permease C-terminal" evidence="8">
    <location>
        <begin position="362"/>
        <end position="473"/>
    </location>
</feature>
<evidence type="ECO:0000313" key="11">
    <source>
        <dbReference type="Proteomes" id="UP000008922"/>
    </source>
</evidence>
<dbReference type="KEGG" id="atm:ANT_18780"/>
<dbReference type="EMBL" id="AP012029">
    <property type="protein sequence ID" value="BAJ63904.1"/>
    <property type="molecule type" value="Genomic_DNA"/>
</dbReference>
<evidence type="ECO:0000313" key="10">
    <source>
        <dbReference type="EMBL" id="BAJ63904.1"/>
    </source>
</evidence>
<protein>
    <submittedName>
        <fullName evidence="10">ABC transporter permease protein</fullName>
    </submittedName>
</protein>
<feature type="domain" description="ABC3 transporter permease C-terminal" evidence="8">
    <location>
        <begin position="878"/>
        <end position="990"/>
    </location>
</feature>
<comment type="subcellular location">
    <subcellularLocation>
        <location evidence="1">Cell membrane</location>
        <topology evidence="1">Multi-pass membrane protein</topology>
    </subcellularLocation>
</comment>
<evidence type="ECO:0000256" key="4">
    <source>
        <dbReference type="ARBA" id="ARBA00022989"/>
    </source>
</evidence>
<evidence type="ECO:0000256" key="5">
    <source>
        <dbReference type="ARBA" id="ARBA00023136"/>
    </source>
</evidence>
<feature type="transmembrane region" description="Helical" evidence="7">
    <location>
        <begin position="68"/>
        <end position="91"/>
    </location>
</feature>
<evidence type="ECO:0000256" key="7">
    <source>
        <dbReference type="SAM" id="Phobius"/>
    </source>
</evidence>
<dbReference type="GO" id="GO:0022857">
    <property type="term" value="F:transmembrane transporter activity"/>
    <property type="evidence" value="ECO:0007669"/>
    <property type="project" value="TreeGrafter"/>
</dbReference>
<evidence type="ECO:0000256" key="6">
    <source>
        <dbReference type="ARBA" id="ARBA00038076"/>
    </source>
</evidence>
<gene>
    <name evidence="10" type="ordered locus">ANT_18780</name>
</gene>
<evidence type="ECO:0000256" key="1">
    <source>
        <dbReference type="ARBA" id="ARBA00004651"/>
    </source>
</evidence>
<feature type="domain" description="MacB-like periplasmic core" evidence="9">
    <location>
        <begin position="643"/>
        <end position="833"/>
    </location>
</feature>
<organism evidence="10 11">
    <name type="scientific">Anaerolinea thermophila (strain DSM 14523 / JCM 11388 / NBRC 100420 / UNI-1)</name>
    <dbReference type="NCBI Taxonomy" id="926569"/>
    <lineage>
        <taxon>Bacteria</taxon>
        <taxon>Bacillati</taxon>
        <taxon>Chloroflexota</taxon>
        <taxon>Anaerolineae</taxon>
        <taxon>Anaerolineales</taxon>
        <taxon>Anaerolineaceae</taxon>
        <taxon>Anaerolinea</taxon>
    </lineage>
</organism>
<evidence type="ECO:0000256" key="3">
    <source>
        <dbReference type="ARBA" id="ARBA00022692"/>
    </source>
</evidence>
<dbReference type="InParanoid" id="E8N640"/>
<keyword evidence="3 7" id="KW-0812">Transmembrane</keyword>
<name>E8N640_ANATU</name>
<keyword evidence="11" id="KW-1185">Reference proteome</keyword>
<comment type="similarity">
    <text evidence="6">Belongs to the ABC-4 integral membrane protein family.</text>
</comment>
<dbReference type="RefSeq" id="WP_013560281.1">
    <property type="nucleotide sequence ID" value="NC_014960.1"/>
</dbReference>
<feature type="transmembrane region" description="Helical" evidence="7">
    <location>
        <begin position="497"/>
        <end position="518"/>
    </location>
</feature>
<keyword evidence="2" id="KW-1003">Cell membrane</keyword>
<dbReference type="Pfam" id="PF12704">
    <property type="entry name" value="MacB_PCD"/>
    <property type="match status" value="1"/>
</dbReference>
<feature type="transmembrane region" description="Helical" evidence="7">
    <location>
        <begin position="538"/>
        <end position="559"/>
    </location>
</feature>
<dbReference type="Pfam" id="PF02687">
    <property type="entry name" value="FtsX"/>
    <property type="match status" value="2"/>
</dbReference>
<dbReference type="eggNOG" id="COG0577">
    <property type="taxonomic scope" value="Bacteria"/>
</dbReference>
<dbReference type="InterPro" id="IPR050250">
    <property type="entry name" value="Macrolide_Exporter_MacB"/>
</dbReference>
<dbReference type="OrthoDB" id="135040at2"/>
<dbReference type="STRING" id="926569.ANT_18780"/>
<feature type="transmembrane region" description="Helical" evidence="7">
    <location>
        <begin position="861"/>
        <end position="885"/>
    </location>
</feature>
<dbReference type="Proteomes" id="UP000008922">
    <property type="component" value="Chromosome"/>
</dbReference>
<evidence type="ECO:0000259" key="8">
    <source>
        <dbReference type="Pfam" id="PF02687"/>
    </source>
</evidence>
<evidence type="ECO:0000259" key="9">
    <source>
        <dbReference type="Pfam" id="PF12704"/>
    </source>
</evidence>
<feature type="transmembrane region" description="Helical" evidence="7">
    <location>
        <begin position="595"/>
        <end position="613"/>
    </location>
</feature>
<dbReference type="InterPro" id="IPR003838">
    <property type="entry name" value="ABC3_permease_C"/>
</dbReference>
<dbReference type="PANTHER" id="PTHR30572">
    <property type="entry name" value="MEMBRANE COMPONENT OF TRANSPORTER-RELATED"/>
    <property type="match status" value="1"/>
</dbReference>
<dbReference type="GO" id="GO:0005886">
    <property type="term" value="C:plasma membrane"/>
    <property type="evidence" value="ECO:0007669"/>
    <property type="project" value="UniProtKB-SubCell"/>
</dbReference>
<dbReference type="AlphaFoldDB" id="E8N640"/>
<keyword evidence="5 7" id="KW-0472">Membrane</keyword>
<accession>E8N640</accession>
<feature type="transmembrane region" description="Helical" evidence="7">
    <location>
        <begin position="354"/>
        <end position="378"/>
    </location>
</feature>
<feature type="transmembrane region" description="Helical" evidence="7">
    <location>
        <begin position="443"/>
        <end position="468"/>
    </location>
</feature>
<dbReference type="InterPro" id="IPR025857">
    <property type="entry name" value="MacB_PCD"/>
</dbReference>
<dbReference type="PANTHER" id="PTHR30572:SF4">
    <property type="entry name" value="ABC TRANSPORTER PERMEASE YTRF"/>
    <property type="match status" value="1"/>
</dbReference>
<feature type="transmembrane region" description="Helical" evidence="7">
    <location>
        <begin position="45"/>
        <end position="61"/>
    </location>
</feature>
<sequence length="1003" mass="111226">MLLKLKRFFGLLARPDFKKLGIGIFRAITQLWSALPGMAVSWLGTAKNILLSFAAMLVVVLKRLRHNLGLSLSALLGIVAVLAMVVCVPIFSHGVASEVLRVQLEEIALTTRRSLFSLHMNATDKQGAGTLNVDKVEETAQWLEKNTPRVVGIPVRAVIARAQTATIGLNPFPPRSLAPSNQPWIVMSFIAQDNVPSMGKIVDGRWPSPSTKSGEPVEVAVLESTADEMFLNVGDRFRNGPLEVVITGIWVPLDSQDSLWFELPKTAFSTSFWIPGETYQNRMAEFFSRPVFNASWYVVLDEKRLNLAFADDYARGLVRLDSELRRRVPGMTIDYSPLKALEAYQERANTLTTLFYAIGSPMAVLALLFVSLTASIAVQQYEQEMVTLRGRGTSWWRVASLNLVESLILIGVAVLPSFLLGWIAANLMGRTVSFLEFTSRSEISFSVLGINLTWYFVAILVILIARFLPGISASQISIVRLKQEQGRGSQRPLWQRYYLDLFLLLPGIYAYLSQSGFARQLRFVPILDPSTNPQYRDLLLFVAPALFVIALCMISVRLLPFFVRFLSRIFENIPQVWAYLAIQQIARRPSDYSNALLLIMISLSLAIFSASTAKTLDQWTYDSIYYREGADLVIHEYAVSEGSSSFSSSSSGSSTITVSEADLSLDSYTSMEEHFKLPGVQHVTRVGKYPGTFSYGTGEQECVFMGIDRLDFPLVAFYRNDFAEVPLGELMNALGLEPMGVLVPKDLADRLGLKIGDTLLTTVNILDQRNERELMVVGIYSYFPTVFPDKRPTLVVNLDSLFELPDEVIGYDIWMNLKNGTDSNDLLRKIRQLVGGDRAVVDVRGNAIQKIQQAIEQPERLGLFGVLNVGFIFTGLMPGIGFVLYSYASLRRRFIQLGILQAIGMSLKQLMAHLVLEQGILMGGAIGVGAFVGLLSSVLFIPFLQISASSGQTVPPFQVLIGWKEAVGLSLAFAFVLAVTMAGTIWALMNLKMFQAVKMGEAL</sequence>
<evidence type="ECO:0000256" key="2">
    <source>
        <dbReference type="ARBA" id="ARBA00022475"/>
    </source>
</evidence>
<keyword evidence="4 7" id="KW-1133">Transmembrane helix</keyword>
<feature type="transmembrane region" description="Helical" evidence="7">
    <location>
        <begin position="920"/>
        <end position="946"/>
    </location>
</feature>
<feature type="transmembrane region" description="Helical" evidence="7">
    <location>
        <begin position="399"/>
        <end position="423"/>
    </location>
</feature>
<feature type="transmembrane region" description="Helical" evidence="7">
    <location>
        <begin position="966"/>
        <end position="989"/>
    </location>
</feature>
<reference evidence="10 11" key="1">
    <citation type="submission" date="2010-12" db="EMBL/GenBank/DDBJ databases">
        <title>Whole genome sequence of Anaerolinea thermophila UNI-1.</title>
        <authorList>
            <person name="Narita-Yamada S."/>
            <person name="Kishi E."/>
            <person name="Watanabe Y."/>
            <person name="Takasaki K."/>
            <person name="Ankai A."/>
            <person name="Oguchi A."/>
            <person name="Fukui S."/>
            <person name="Takahashi M."/>
            <person name="Yashiro I."/>
            <person name="Hosoyama A."/>
            <person name="Sekiguchi Y."/>
            <person name="Hanada S."/>
            <person name="Fujita N."/>
        </authorList>
    </citation>
    <scope>NUCLEOTIDE SEQUENCE [LARGE SCALE GENOMIC DNA]</scope>
    <source>
        <strain evidence="11">DSM 14523 / JCM 11388 / NBRC 100420 / UNI-1</strain>
    </source>
</reference>
<dbReference type="HOGENOM" id="CLU_011926_0_0_0"/>